<dbReference type="AlphaFoldDB" id="A0A2S2Q8Q2"/>
<feature type="transmembrane region" description="Helical" evidence="1">
    <location>
        <begin position="174"/>
        <end position="192"/>
    </location>
</feature>
<name>A0A2S2Q8Q2_9HEMI</name>
<dbReference type="EMBL" id="GGMS01004902">
    <property type="protein sequence ID" value="MBY74105.1"/>
    <property type="molecule type" value="Transcribed_RNA"/>
</dbReference>
<organism evidence="2">
    <name type="scientific">Sipha flava</name>
    <name type="common">yellow sugarcane aphid</name>
    <dbReference type="NCBI Taxonomy" id="143950"/>
    <lineage>
        <taxon>Eukaryota</taxon>
        <taxon>Metazoa</taxon>
        <taxon>Ecdysozoa</taxon>
        <taxon>Arthropoda</taxon>
        <taxon>Hexapoda</taxon>
        <taxon>Insecta</taxon>
        <taxon>Pterygota</taxon>
        <taxon>Neoptera</taxon>
        <taxon>Paraneoptera</taxon>
        <taxon>Hemiptera</taxon>
        <taxon>Sternorrhyncha</taxon>
        <taxon>Aphidomorpha</taxon>
        <taxon>Aphidoidea</taxon>
        <taxon>Aphididae</taxon>
        <taxon>Sipha</taxon>
    </lineage>
</organism>
<evidence type="ECO:0000256" key="1">
    <source>
        <dbReference type="SAM" id="Phobius"/>
    </source>
</evidence>
<proteinExistence type="predicted"/>
<keyword evidence="1" id="KW-1133">Transmembrane helix</keyword>
<evidence type="ECO:0000313" key="2">
    <source>
        <dbReference type="EMBL" id="MBY74105.1"/>
    </source>
</evidence>
<keyword evidence="1" id="KW-0812">Transmembrane</keyword>
<gene>
    <name evidence="2" type="ORF">g.25843</name>
</gene>
<keyword evidence="1" id="KW-0472">Membrane</keyword>
<reference evidence="2" key="1">
    <citation type="submission" date="2018-04" db="EMBL/GenBank/DDBJ databases">
        <title>Transcriptome assembly of Sipha flava.</title>
        <authorList>
            <person name="Scully E.D."/>
            <person name="Geib S.M."/>
            <person name="Palmer N.A."/>
            <person name="Koch K."/>
            <person name="Bradshaw J."/>
            <person name="Heng-Moss T."/>
            <person name="Sarath G."/>
        </authorList>
    </citation>
    <scope>NUCLEOTIDE SEQUENCE</scope>
</reference>
<sequence length="219" mass="24993">MQHKGVFAVYGMTSYRILCEKPFWSRERPSTRIVVAVRCHFHPQHTQRTTDHYASKRYCTGNTPVSVRTYRRRIGPVPQGWRAKYSYDFSKGPVATEVRAISELWGHIDNGSLAAFVFERTPINTVCACLTRDAIGVRSTRCAPIECENNVIPTLFVSQGIVSMILSRSTREDGWTTGFLTLLVFSLSVLMFSKKLFLYHTNPNSHGTLDVFKFVSRKF</sequence>
<accession>A0A2S2Q8Q2</accession>
<protein>
    <submittedName>
        <fullName evidence="2">Uncharacterized protein</fullName>
    </submittedName>
</protein>